<name>J6EW38_TRIAS</name>
<dbReference type="GO" id="GO:0003887">
    <property type="term" value="F:DNA-directed DNA polymerase activity"/>
    <property type="evidence" value="ECO:0007669"/>
    <property type="project" value="TreeGrafter"/>
</dbReference>
<evidence type="ECO:0000313" key="3">
    <source>
        <dbReference type="Proteomes" id="UP000002748"/>
    </source>
</evidence>
<dbReference type="InterPro" id="IPR007218">
    <property type="entry name" value="DNA_pol_delta_4"/>
</dbReference>
<sequence length="172" mass="18933">MPPRRSTKQSSGLTQPTLSFQTRRPTRGSAKSAAKKAASPPVARKTSSSVSSAEPVTPAEAVVDLTSNKEPERPDLHPNSKQWDGLYKAAKQEMGGLPPIHAGPEVTKVHHILRVFDLTSKYGPCAGMTRLERWNRAKKWGLNPPEGIKDILETKQGEDDVSFRDPVSRDWV</sequence>
<feature type="compositionally biased region" description="Basic and acidic residues" evidence="1">
    <location>
        <begin position="67"/>
        <end position="78"/>
    </location>
</feature>
<dbReference type="PANTHER" id="PTHR14303">
    <property type="entry name" value="DNA POLYMERASE DELTA SUBUNIT 4"/>
    <property type="match status" value="1"/>
</dbReference>
<evidence type="ECO:0000313" key="2">
    <source>
        <dbReference type="EMBL" id="EJT47007.1"/>
    </source>
</evidence>
<feature type="compositionally biased region" description="Polar residues" evidence="1">
    <location>
        <begin position="45"/>
        <end position="54"/>
    </location>
</feature>
<dbReference type="VEuPathDB" id="FungiDB:A1Q1_04250"/>
<dbReference type="GeneID" id="25987763"/>
<dbReference type="GO" id="GO:0000731">
    <property type="term" value="P:DNA synthesis involved in DNA repair"/>
    <property type="evidence" value="ECO:0007669"/>
    <property type="project" value="InterPro"/>
</dbReference>
<gene>
    <name evidence="2" type="ORF">A1Q1_04250</name>
</gene>
<dbReference type="Pfam" id="PF04081">
    <property type="entry name" value="DNA_pol_delta_4"/>
    <property type="match status" value="1"/>
</dbReference>
<reference evidence="2 3" key="1">
    <citation type="journal article" date="2012" name="Eukaryot. Cell">
        <title>Draft genome sequence of CBS 2479, the standard type strain of Trichosporon asahii.</title>
        <authorList>
            <person name="Yang R.Y."/>
            <person name="Li H.T."/>
            <person name="Zhu H."/>
            <person name="Zhou G.P."/>
            <person name="Wang M."/>
            <person name="Wang L."/>
        </authorList>
    </citation>
    <scope>NUCLEOTIDE SEQUENCE [LARGE SCALE GENOMIC DNA]</scope>
    <source>
        <strain evidence="3">ATCC 90039 / CBS 2479 / JCM 2466 / KCTC 7840 / NCYC 2677 / UAMH 7654</strain>
    </source>
</reference>
<dbReference type="RefSeq" id="XP_014178102.1">
    <property type="nucleotide sequence ID" value="XM_014322627.1"/>
</dbReference>
<accession>J6EW38</accession>
<dbReference type="GO" id="GO:0043625">
    <property type="term" value="C:delta DNA polymerase complex"/>
    <property type="evidence" value="ECO:0007669"/>
    <property type="project" value="TreeGrafter"/>
</dbReference>
<dbReference type="GO" id="GO:0006261">
    <property type="term" value="P:DNA-templated DNA replication"/>
    <property type="evidence" value="ECO:0007669"/>
    <property type="project" value="TreeGrafter"/>
</dbReference>
<feature type="region of interest" description="Disordered" evidence="1">
    <location>
        <begin position="153"/>
        <end position="172"/>
    </location>
</feature>
<dbReference type="AlphaFoldDB" id="J6EW38"/>
<dbReference type="OrthoDB" id="337486at2759"/>
<dbReference type="PANTHER" id="PTHR14303:SF0">
    <property type="entry name" value="DNA POLYMERASE DELTA SUBUNIT 4"/>
    <property type="match status" value="1"/>
</dbReference>
<dbReference type="Proteomes" id="UP000002748">
    <property type="component" value="Unassembled WGS sequence"/>
</dbReference>
<feature type="region of interest" description="Disordered" evidence="1">
    <location>
        <begin position="1"/>
        <end position="82"/>
    </location>
</feature>
<dbReference type="HOGENOM" id="CLU_077732_1_1_1"/>
<protein>
    <recommendedName>
        <fullName evidence="4">DNA polymerase delta subunit 4</fullName>
    </recommendedName>
</protein>
<proteinExistence type="predicted"/>
<organism evidence="2 3">
    <name type="scientific">Trichosporon asahii var. asahii (strain ATCC 90039 / CBS 2479 / JCM 2466 / KCTC 7840 / NBRC 103889/ NCYC 2677 / UAMH 7654)</name>
    <name type="common">Yeast</name>
    <dbReference type="NCBI Taxonomy" id="1186058"/>
    <lineage>
        <taxon>Eukaryota</taxon>
        <taxon>Fungi</taxon>
        <taxon>Dikarya</taxon>
        <taxon>Basidiomycota</taxon>
        <taxon>Agaricomycotina</taxon>
        <taxon>Tremellomycetes</taxon>
        <taxon>Trichosporonales</taxon>
        <taxon>Trichosporonaceae</taxon>
        <taxon>Trichosporon</taxon>
    </lineage>
</organism>
<feature type="compositionally biased region" description="Polar residues" evidence="1">
    <location>
        <begin position="8"/>
        <end position="23"/>
    </location>
</feature>
<evidence type="ECO:0008006" key="4">
    <source>
        <dbReference type="Google" id="ProtNLM"/>
    </source>
</evidence>
<dbReference type="EMBL" id="ALBS01000266">
    <property type="protein sequence ID" value="EJT47007.1"/>
    <property type="molecule type" value="Genomic_DNA"/>
</dbReference>
<evidence type="ECO:0000256" key="1">
    <source>
        <dbReference type="SAM" id="MobiDB-lite"/>
    </source>
</evidence>
<comment type="caution">
    <text evidence="2">The sequence shown here is derived from an EMBL/GenBank/DDBJ whole genome shotgun (WGS) entry which is preliminary data.</text>
</comment>
<dbReference type="KEGG" id="tasa:A1Q1_04250"/>
<feature type="compositionally biased region" description="Low complexity" evidence="1">
    <location>
        <begin position="29"/>
        <end position="39"/>
    </location>
</feature>